<proteinExistence type="inferred from homology"/>
<comment type="similarity">
    <text evidence="2">Belongs to the oxidase-dependent Fe transporter (OFeT) (TC 9.A.10.1) family.</text>
</comment>
<comment type="caution">
    <text evidence="7">The sequence shown here is derived from an EMBL/GenBank/DDBJ whole genome shotgun (WGS) entry which is preliminary data.</text>
</comment>
<feature type="transmembrane region" description="Helical" evidence="6">
    <location>
        <begin position="246"/>
        <end position="264"/>
    </location>
</feature>
<dbReference type="AlphaFoldDB" id="B9Z4N4"/>
<dbReference type="InterPro" id="IPR004923">
    <property type="entry name" value="FTR1/Fip1/EfeU"/>
</dbReference>
<dbReference type="GO" id="GO:0033573">
    <property type="term" value="C:high-affinity iron permease complex"/>
    <property type="evidence" value="ECO:0007669"/>
    <property type="project" value="InterPro"/>
</dbReference>
<dbReference type="eggNOG" id="COG0672">
    <property type="taxonomic scope" value="Bacteria"/>
</dbReference>
<accession>B9Z4N4</accession>
<dbReference type="RefSeq" id="WP_008954339.1">
    <property type="nucleotide sequence ID" value="NZ_ACIS01000006.1"/>
</dbReference>
<protein>
    <submittedName>
        <fullName evidence="7">Iron permease FTR1</fullName>
    </submittedName>
</protein>
<dbReference type="PANTHER" id="PTHR31632">
    <property type="entry name" value="IRON TRANSPORTER FTH1"/>
    <property type="match status" value="1"/>
</dbReference>
<feature type="transmembrane region" description="Helical" evidence="6">
    <location>
        <begin position="148"/>
        <end position="169"/>
    </location>
</feature>
<dbReference type="Pfam" id="PF03239">
    <property type="entry name" value="FTR1"/>
    <property type="match status" value="1"/>
</dbReference>
<sequence>MFNALFIIWRESVEALLVVGILHTWLKTSGYVAQGGRYLWGGVVAGLGLAGALAGVMLVLESSLPEGALEYFQVAMVLVAAVLIVQMVFWMRKHGRKLKSELEGEMAKTASSANWWGMFVVVMLAVARESAETVVFLYGLGSDIANTGLASFLGVTAAGFGLAYLTFWLLQQGGKYLSWRLFFRVTEIMLLMLAGALLVTGIDKMIGMGWLQAWSGSVWDTSALLDDSTRFGGTVAALTGYRAQPAVAMLVAYAGYWLVVLAGLKRLKR</sequence>
<dbReference type="GO" id="GO:0015093">
    <property type="term" value="F:ferrous iron transmembrane transporter activity"/>
    <property type="evidence" value="ECO:0007669"/>
    <property type="project" value="TreeGrafter"/>
</dbReference>
<comment type="subcellular location">
    <subcellularLocation>
        <location evidence="1">Membrane</location>
        <topology evidence="1">Multi-pass membrane protein</topology>
    </subcellularLocation>
</comment>
<name>B9Z4N4_9NEIS</name>
<dbReference type="Proteomes" id="UP000003165">
    <property type="component" value="Unassembled WGS sequence"/>
</dbReference>
<evidence type="ECO:0000256" key="4">
    <source>
        <dbReference type="ARBA" id="ARBA00022989"/>
    </source>
</evidence>
<feature type="transmembrane region" description="Helical" evidence="6">
    <location>
        <begin position="6"/>
        <end position="26"/>
    </location>
</feature>
<evidence type="ECO:0000256" key="5">
    <source>
        <dbReference type="ARBA" id="ARBA00023136"/>
    </source>
</evidence>
<evidence type="ECO:0000313" key="8">
    <source>
        <dbReference type="Proteomes" id="UP000003165"/>
    </source>
</evidence>
<organism evidence="7 8">
    <name type="scientific">Pseudogulbenkiania ferrooxidans 2002</name>
    <dbReference type="NCBI Taxonomy" id="279714"/>
    <lineage>
        <taxon>Bacteria</taxon>
        <taxon>Pseudomonadati</taxon>
        <taxon>Pseudomonadota</taxon>
        <taxon>Betaproteobacteria</taxon>
        <taxon>Neisseriales</taxon>
        <taxon>Chromobacteriaceae</taxon>
        <taxon>Pseudogulbenkiania</taxon>
    </lineage>
</organism>
<evidence type="ECO:0000256" key="2">
    <source>
        <dbReference type="ARBA" id="ARBA00008333"/>
    </source>
</evidence>
<feature type="transmembrane region" description="Helical" evidence="6">
    <location>
        <begin position="112"/>
        <end position="128"/>
    </location>
</feature>
<keyword evidence="5 6" id="KW-0472">Membrane</keyword>
<feature type="transmembrane region" description="Helical" evidence="6">
    <location>
        <begin position="71"/>
        <end position="91"/>
    </location>
</feature>
<evidence type="ECO:0000313" key="7">
    <source>
        <dbReference type="EMBL" id="EEG08116.1"/>
    </source>
</evidence>
<feature type="transmembrane region" description="Helical" evidence="6">
    <location>
        <begin position="38"/>
        <end position="59"/>
    </location>
</feature>
<reference evidence="7 8" key="1">
    <citation type="submission" date="2009-02" db="EMBL/GenBank/DDBJ databases">
        <title>Sequencing of the draft genome and assembly of Lutiella nitroferrum 2002.</title>
        <authorList>
            <consortium name="US DOE Joint Genome Institute (JGI-PGF)"/>
            <person name="Lucas S."/>
            <person name="Copeland A."/>
            <person name="Lapidus A."/>
            <person name="Glavina del Rio T."/>
            <person name="Tice H."/>
            <person name="Bruce D."/>
            <person name="Goodwin L."/>
            <person name="Pitluck S."/>
            <person name="Larimer F."/>
            <person name="Land M.L."/>
            <person name="Hauser L."/>
            <person name="Coates J.D."/>
        </authorList>
    </citation>
    <scope>NUCLEOTIDE SEQUENCE [LARGE SCALE GENOMIC DNA]</scope>
    <source>
        <strain evidence="7 8">2002</strain>
    </source>
</reference>
<gene>
    <name evidence="7" type="ORF">FuraDRAFT_2319</name>
</gene>
<keyword evidence="3 6" id="KW-0812">Transmembrane</keyword>
<evidence type="ECO:0000256" key="1">
    <source>
        <dbReference type="ARBA" id="ARBA00004141"/>
    </source>
</evidence>
<dbReference type="EMBL" id="ACIS01000006">
    <property type="protein sequence ID" value="EEG08116.1"/>
    <property type="molecule type" value="Genomic_DNA"/>
</dbReference>
<feature type="transmembrane region" description="Helical" evidence="6">
    <location>
        <begin position="181"/>
        <end position="202"/>
    </location>
</feature>
<dbReference type="PANTHER" id="PTHR31632:SF2">
    <property type="entry name" value="PLASMA MEMBRANE IRON PERMEASE"/>
    <property type="match status" value="1"/>
</dbReference>
<keyword evidence="8" id="KW-1185">Reference proteome</keyword>
<keyword evidence="4 6" id="KW-1133">Transmembrane helix</keyword>
<evidence type="ECO:0000256" key="6">
    <source>
        <dbReference type="SAM" id="Phobius"/>
    </source>
</evidence>
<evidence type="ECO:0000256" key="3">
    <source>
        <dbReference type="ARBA" id="ARBA00022692"/>
    </source>
</evidence>